<evidence type="ECO:0000256" key="2">
    <source>
        <dbReference type="ARBA" id="ARBA00022857"/>
    </source>
</evidence>
<comment type="similarity">
    <text evidence="1">Belongs to the aldo/keto reductase family.</text>
</comment>
<evidence type="ECO:0000256" key="5">
    <source>
        <dbReference type="PIRSR" id="PIRSR000097-2"/>
    </source>
</evidence>
<dbReference type="RefSeq" id="WP_244803109.1">
    <property type="nucleotide sequence ID" value="NZ_JALIEA010000007.1"/>
</dbReference>
<comment type="caution">
    <text evidence="9">The sequence shown here is derived from an EMBL/GenBank/DDBJ whole genome shotgun (WGS) entry which is preliminary data.</text>
</comment>
<reference evidence="9" key="1">
    <citation type="submission" date="2022-04" db="EMBL/GenBank/DDBJ databases">
        <title>Corynebacterium kalidii LD5P10.</title>
        <authorList>
            <person name="Sun J.Q."/>
        </authorList>
    </citation>
    <scope>NUCLEOTIDE SEQUENCE</scope>
    <source>
        <strain evidence="9">LD5P10</strain>
    </source>
</reference>
<name>A0A9X1WJA5_9CORY</name>
<dbReference type="PIRSF" id="PIRSF000097">
    <property type="entry name" value="AKR"/>
    <property type="match status" value="1"/>
</dbReference>
<keyword evidence="3" id="KW-0560">Oxidoreductase</keyword>
<dbReference type="AlphaFoldDB" id="A0A9X1WJA5"/>
<dbReference type="Gene3D" id="3.20.20.100">
    <property type="entry name" value="NADP-dependent oxidoreductase domain"/>
    <property type="match status" value="1"/>
</dbReference>
<dbReference type="Pfam" id="PF00248">
    <property type="entry name" value="Aldo_ket_red"/>
    <property type="match status" value="1"/>
</dbReference>
<evidence type="ECO:0000256" key="1">
    <source>
        <dbReference type="ARBA" id="ARBA00007905"/>
    </source>
</evidence>
<keyword evidence="10" id="KW-1185">Reference proteome</keyword>
<evidence type="ECO:0000259" key="8">
    <source>
        <dbReference type="Pfam" id="PF00248"/>
    </source>
</evidence>
<evidence type="ECO:0000256" key="4">
    <source>
        <dbReference type="PIRSR" id="PIRSR000097-1"/>
    </source>
</evidence>
<gene>
    <name evidence="9" type="ORF">MUN33_01300</name>
</gene>
<proteinExistence type="inferred from homology"/>
<evidence type="ECO:0000313" key="10">
    <source>
        <dbReference type="Proteomes" id="UP001139207"/>
    </source>
</evidence>
<dbReference type="FunFam" id="3.20.20.100:FF:000002">
    <property type="entry name" value="2,5-diketo-D-gluconic acid reductase A"/>
    <property type="match status" value="1"/>
</dbReference>
<dbReference type="InterPro" id="IPR023210">
    <property type="entry name" value="NADP_OxRdtase_dom"/>
</dbReference>
<feature type="binding site" evidence="5">
    <location>
        <position position="117"/>
    </location>
    <ligand>
        <name>substrate</name>
    </ligand>
</feature>
<protein>
    <submittedName>
        <fullName evidence="9">Aldo/keto reductase</fullName>
    </submittedName>
</protein>
<dbReference type="PRINTS" id="PR00069">
    <property type="entry name" value="ALDKETRDTASE"/>
</dbReference>
<dbReference type="PANTHER" id="PTHR43827:SF3">
    <property type="entry name" value="NADP-DEPENDENT OXIDOREDUCTASE DOMAIN-CONTAINING PROTEIN"/>
    <property type="match status" value="1"/>
</dbReference>
<dbReference type="EMBL" id="JALIEA010000007">
    <property type="protein sequence ID" value="MCJ7857357.1"/>
    <property type="molecule type" value="Genomic_DNA"/>
</dbReference>
<evidence type="ECO:0000313" key="9">
    <source>
        <dbReference type="EMBL" id="MCJ7857357.1"/>
    </source>
</evidence>
<sequence length="294" mass="31738">MTATRQTQVTVTLNDGHEIPQLGLGVWELSPEDAYSSTRAAITAGARHIDTAAAYGNESEVGRAIADAVADGEVTREDLYVTTKLWNADQAPGKAAEAIDTSLANLGLDHVDLWLIHWPVPSYGRYVEAWRALIDARAQGKATSIGVSNFYPEVLDEIIDATGVVPAVNQIELHPGFSQAAQRADDARRGIVTEAWSPLGRGLLEHPVITAIAEAHGVHPAQVIVRWHLQQGIVVFPRSRNPERVRQNLDVDGFELTDEQIARITALDDDPAAAGRVGADPREAAFGLPDDVTE</sequence>
<evidence type="ECO:0000256" key="3">
    <source>
        <dbReference type="ARBA" id="ARBA00023002"/>
    </source>
</evidence>
<accession>A0A9X1WJA5</accession>
<dbReference type="SUPFAM" id="SSF51430">
    <property type="entry name" value="NAD(P)-linked oxidoreductase"/>
    <property type="match status" value="1"/>
</dbReference>
<organism evidence="9 10">
    <name type="scientific">Corynebacterium kalidii</name>
    <dbReference type="NCBI Taxonomy" id="2931982"/>
    <lineage>
        <taxon>Bacteria</taxon>
        <taxon>Bacillati</taxon>
        <taxon>Actinomycetota</taxon>
        <taxon>Actinomycetes</taxon>
        <taxon>Mycobacteriales</taxon>
        <taxon>Corynebacteriaceae</taxon>
        <taxon>Corynebacterium</taxon>
    </lineage>
</organism>
<feature type="active site" description="Proton donor" evidence="4">
    <location>
        <position position="55"/>
    </location>
</feature>
<keyword evidence="2" id="KW-0521">NADP</keyword>
<dbReference type="PANTHER" id="PTHR43827">
    <property type="entry name" value="2,5-DIKETO-D-GLUCONIC ACID REDUCTASE"/>
    <property type="match status" value="1"/>
</dbReference>
<feature type="domain" description="NADP-dependent oxidoreductase" evidence="8">
    <location>
        <begin position="22"/>
        <end position="268"/>
    </location>
</feature>
<dbReference type="Proteomes" id="UP001139207">
    <property type="component" value="Unassembled WGS sequence"/>
</dbReference>
<feature type="site" description="Lowers pKa of active site Tyr" evidence="6">
    <location>
        <position position="84"/>
    </location>
</feature>
<dbReference type="InterPro" id="IPR036812">
    <property type="entry name" value="NAD(P)_OxRdtase_dom_sf"/>
</dbReference>
<feature type="region of interest" description="Disordered" evidence="7">
    <location>
        <begin position="271"/>
        <end position="294"/>
    </location>
</feature>
<dbReference type="GO" id="GO:0016616">
    <property type="term" value="F:oxidoreductase activity, acting on the CH-OH group of donors, NAD or NADP as acceptor"/>
    <property type="evidence" value="ECO:0007669"/>
    <property type="project" value="UniProtKB-ARBA"/>
</dbReference>
<dbReference type="InterPro" id="IPR020471">
    <property type="entry name" value="AKR"/>
</dbReference>
<evidence type="ECO:0000256" key="6">
    <source>
        <dbReference type="PIRSR" id="PIRSR000097-3"/>
    </source>
</evidence>
<evidence type="ECO:0000256" key="7">
    <source>
        <dbReference type="SAM" id="MobiDB-lite"/>
    </source>
</evidence>